<dbReference type="PROSITE" id="PS00758">
    <property type="entry name" value="ARGE_DAPE_CPG2_1"/>
    <property type="match status" value="1"/>
</dbReference>
<feature type="transmembrane region" description="Helical" evidence="15">
    <location>
        <begin position="450"/>
        <end position="472"/>
    </location>
</feature>
<dbReference type="FunFam" id="3.40.630.10:FF:000008">
    <property type="entry name" value="Endoplasmic reticulum metallopeptidase 1"/>
    <property type="match status" value="1"/>
</dbReference>
<keyword evidence="5 15" id="KW-0812">Transmembrane</keyword>
<dbReference type="CDD" id="cd03875">
    <property type="entry name" value="M28_Fxna_like"/>
    <property type="match status" value="1"/>
</dbReference>
<dbReference type="GO" id="GO:0008235">
    <property type="term" value="F:metalloexopeptidase activity"/>
    <property type="evidence" value="ECO:0007669"/>
    <property type="project" value="InterPro"/>
</dbReference>
<evidence type="ECO:0000256" key="11">
    <source>
        <dbReference type="ARBA" id="ARBA00023049"/>
    </source>
</evidence>
<comment type="subcellular location">
    <subcellularLocation>
        <location evidence="2">Endoplasmic reticulum membrane</location>
        <topology evidence="2">Multi-pass membrane protein</topology>
    </subcellularLocation>
</comment>
<dbReference type="OrthoDB" id="76293at2759"/>
<keyword evidence="4" id="KW-0645">Protease</keyword>
<sequence length="877" mass="99579">MVRNYNYRYNNPFNSEDMNRRKDSIHSVPFWVGFLVIAGLWGIFGFVYLMDIMLPTPLNVNDETDYPDCYITGRAMNDLKYLTDLGPKVTGSYENEYVVIDFLTTRINSIISEANPSQYIEYDVQSVSGGYYLNDVGGYMNIYDKVQNVIVKLHGQNNISEHSILINAHFDTVPSSPGGSDDGIHVANMLEILRVLSQSNTRQMYNVIFLFNGAEETPLQASHGYITQHKWANESKILINLEASGAGGKLILFQTGPQAPWLLKYYQEVPHPYGSVLGEEIFQSGLIPSDTDFRIFRDFGNMIGVDMAYFRDGYRYHTKYDTFSNIRMGTYQHGGDNTLSLVKSLANAPEVLEQQTAAGKPVFFEVFGWFLIYYSQKTALIVNFITIGLSIGSFIYSVISFRASLSKSTLKYFGVTITLIVVSWLLAAVFMVALALVLDLLNKTMSWYGRPWFIFSLYVVPTFVLSGCLLSISNHQCTSFQSLSLGARSQLQVHLLRLIWTFILLIATIMQIRSAYLIMILVLFSSVGFLIIQICRLEHTVRTWQIIYISSLVVPIITIVYQAWQSLLAFIPITGRLGSDTNPELYIGTICLFFTLLSTTSLTVLTNLLRQVMRYFLVSFATFAVFFGLLYTPLGFPYNGNEDSPTPQRHWLMHTQRQFFNESFEQIRTDSGIIMYNMDRNSPSALNKYVKELSDITPIQEDCDKYTLCAIPLIHSKVVKKINYTTWIPSQPSFPANETLTLSLVSKEALTATQVKFNLKVTGPDKLMFYITPRANVTFVNTSLIDTVKPLRYTFQGRLVYVILYQLGKSDGTPLTFDFIMETSAHHKGPVVDLAVSGRYVHENRIQKSAAYLEFLGQFPKWAHPIAWVAAYQSYIL</sequence>
<dbReference type="Pfam" id="PF22248">
    <property type="entry name" value="ERMP1_C"/>
    <property type="match status" value="1"/>
</dbReference>
<dbReference type="Gene3D" id="3.40.630.10">
    <property type="entry name" value="Zn peptidases"/>
    <property type="match status" value="1"/>
</dbReference>
<protein>
    <recommendedName>
        <fullName evidence="14">FXNA-like protease</fullName>
    </recommendedName>
</protein>
<evidence type="ECO:0000256" key="9">
    <source>
        <dbReference type="ARBA" id="ARBA00022833"/>
    </source>
</evidence>
<feature type="transmembrane region" description="Helical" evidence="15">
    <location>
        <begin position="546"/>
        <end position="565"/>
    </location>
</feature>
<evidence type="ECO:0000313" key="20">
    <source>
        <dbReference type="Proteomes" id="UP001152799"/>
    </source>
</evidence>
<dbReference type="EMBL" id="OU892280">
    <property type="protein sequence ID" value="CAG9768481.1"/>
    <property type="molecule type" value="Genomic_DNA"/>
</dbReference>
<dbReference type="GO" id="GO:0006508">
    <property type="term" value="P:proteolysis"/>
    <property type="evidence" value="ECO:0007669"/>
    <property type="project" value="UniProtKB-KW"/>
</dbReference>
<feature type="transmembrane region" description="Helical" evidence="15">
    <location>
        <begin position="615"/>
        <end position="636"/>
    </location>
</feature>
<feature type="domain" description="Peptidase M28" evidence="16">
    <location>
        <begin position="148"/>
        <end position="341"/>
    </location>
</feature>
<dbReference type="InterPro" id="IPR048024">
    <property type="entry name" value="Fxna-like_M28_dom"/>
</dbReference>
<feature type="transmembrane region" description="Helical" evidence="15">
    <location>
        <begin position="413"/>
        <end position="438"/>
    </location>
</feature>
<evidence type="ECO:0000313" key="19">
    <source>
        <dbReference type="EMBL" id="CAG9768481.1"/>
    </source>
</evidence>
<evidence type="ECO:0000256" key="10">
    <source>
        <dbReference type="ARBA" id="ARBA00022989"/>
    </source>
</evidence>
<keyword evidence="11" id="KW-0482">Metalloprotease</keyword>
<dbReference type="SUPFAM" id="SSF53187">
    <property type="entry name" value="Zn-dependent exopeptidases"/>
    <property type="match status" value="1"/>
</dbReference>
<dbReference type="GO" id="GO:0005789">
    <property type="term" value="C:endoplasmic reticulum membrane"/>
    <property type="evidence" value="ECO:0007669"/>
    <property type="project" value="UniProtKB-SubCell"/>
</dbReference>
<feature type="domain" description="Endoplasmic reticulum metallopeptidase 1/1-A TM" evidence="18">
    <location>
        <begin position="412"/>
        <end position="626"/>
    </location>
</feature>
<accession>A0A9N9MRT1</accession>
<dbReference type="PANTHER" id="PTHR12147:SF22">
    <property type="entry name" value="ENDOPLASMIC RETICULUM METALLOPEPTIDASE 1"/>
    <property type="match status" value="1"/>
</dbReference>
<keyword evidence="12 15" id="KW-0472">Membrane</keyword>
<dbReference type="InterPro" id="IPR007484">
    <property type="entry name" value="Peptidase_M28"/>
</dbReference>
<dbReference type="InterPro" id="IPR053973">
    <property type="entry name" value="ERMP1-like_C"/>
</dbReference>
<evidence type="ECO:0000256" key="6">
    <source>
        <dbReference type="ARBA" id="ARBA00022723"/>
    </source>
</evidence>
<evidence type="ECO:0000259" key="17">
    <source>
        <dbReference type="Pfam" id="PF22248"/>
    </source>
</evidence>
<feature type="transmembrane region" description="Helical" evidence="15">
    <location>
        <begin position="380"/>
        <end position="401"/>
    </location>
</feature>
<comment type="similarity">
    <text evidence="3">Belongs to the peptidase M28 family.</text>
</comment>
<evidence type="ECO:0000256" key="12">
    <source>
        <dbReference type="ARBA" id="ARBA00023136"/>
    </source>
</evidence>
<evidence type="ECO:0000259" key="16">
    <source>
        <dbReference type="Pfam" id="PF04389"/>
    </source>
</evidence>
<evidence type="ECO:0000256" key="8">
    <source>
        <dbReference type="ARBA" id="ARBA00022824"/>
    </source>
</evidence>
<evidence type="ECO:0000256" key="4">
    <source>
        <dbReference type="ARBA" id="ARBA00022670"/>
    </source>
</evidence>
<comment type="cofactor">
    <cofactor evidence="1">
        <name>Zn(2+)</name>
        <dbReference type="ChEBI" id="CHEBI:29105"/>
    </cofactor>
</comment>
<reference evidence="19" key="1">
    <citation type="submission" date="2022-01" db="EMBL/GenBank/DDBJ databases">
        <authorList>
            <person name="King R."/>
        </authorList>
    </citation>
    <scope>NUCLEOTIDE SEQUENCE</scope>
</reference>
<keyword evidence="6" id="KW-0479">Metal-binding</keyword>
<keyword evidence="13" id="KW-0325">Glycoprotein</keyword>
<dbReference type="AlphaFoldDB" id="A0A9N9MRT1"/>
<dbReference type="PANTHER" id="PTHR12147">
    <property type="entry name" value="METALLOPEPTIDASE M28 FAMILY MEMBER"/>
    <property type="match status" value="1"/>
</dbReference>
<gene>
    <name evidence="19" type="ORF">CEUTPL_LOCUS9019</name>
</gene>
<evidence type="ECO:0000256" key="7">
    <source>
        <dbReference type="ARBA" id="ARBA00022801"/>
    </source>
</evidence>
<feature type="domain" description="Endoplasmic reticulum metallopeptidase 1-like C-terminal" evidence="17">
    <location>
        <begin position="645"/>
        <end position="875"/>
    </location>
</feature>
<dbReference type="InterPro" id="IPR045175">
    <property type="entry name" value="M28_fam"/>
</dbReference>
<evidence type="ECO:0000256" key="3">
    <source>
        <dbReference type="ARBA" id="ARBA00010918"/>
    </source>
</evidence>
<evidence type="ECO:0000256" key="13">
    <source>
        <dbReference type="ARBA" id="ARBA00023180"/>
    </source>
</evidence>
<keyword evidence="9" id="KW-0862">Zinc</keyword>
<keyword evidence="20" id="KW-1185">Reference proteome</keyword>
<dbReference type="InterPro" id="IPR053974">
    <property type="entry name" value="ERMP1_1-A_TM"/>
</dbReference>
<evidence type="ECO:0000256" key="5">
    <source>
        <dbReference type="ARBA" id="ARBA00022692"/>
    </source>
</evidence>
<dbReference type="GO" id="GO:0046872">
    <property type="term" value="F:metal ion binding"/>
    <property type="evidence" value="ECO:0007669"/>
    <property type="project" value="UniProtKB-KW"/>
</dbReference>
<dbReference type="InterPro" id="IPR001261">
    <property type="entry name" value="ArgE/DapE_CS"/>
</dbReference>
<organism evidence="19 20">
    <name type="scientific">Ceutorhynchus assimilis</name>
    <name type="common">cabbage seed weevil</name>
    <dbReference type="NCBI Taxonomy" id="467358"/>
    <lineage>
        <taxon>Eukaryota</taxon>
        <taxon>Metazoa</taxon>
        <taxon>Ecdysozoa</taxon>
        <taxon>Arthropoda</taxon>
        <taxon>Hexapoda</taxon>
        <taxon>Insecta</taxon>
        <taxon>Pterygota</taxon>
        <taxon>Neoptera</taxon>
        <taxon>Endopterygota</taxon>
        <taxon>Coleoptera</taxon>
        <taxon>Polyphaga</taxon>
        <taxon>Cucujiformia</taxon>
        <taxon>Curculionidae</taxon>
        <taxon>Ceutorhynchinae</taxon>
        <taxon>Ceutorhynchus</taxon>
    </lineage>
</organism>
<evidence type="ECO:0000259" key="18">
    <source>
        <dbReference type="Pfam" id="PF22249"/>
    </source>
</evidence>
<keyword evidence="7" id="KW-0378">Hydrolase</keyword>
<dbReference type="Pfam" id="PF04389">
    <property type="entry name" value="Peptidase_M28"/>
    <property type="match status" value="1"/>
</dbReference>
<name>A0A9N9MRT1_9CUCU</name>
<evidence type="ECO:0000256" key="15">
    <source>
        <dbReference type="SAM" id="Phobius"/>
    </source>
</evidence>
<feature type="transmembrane region" description="Helical" evidence="15">
    <location>
        <begin position="516"/>
        <end position="534"/>
    </location>
</feature>
<feature type="transmembrane region" description="Helical" evidence="15">
    <location>
        <begin position="585"/>
        <end position="608"/>
    </location>
</feature>
<dbReference type="Pfam" id="PF22249">
    <property type="entry name" value="ERMP1-TM"/>
    <property type="match status" value="1"/>
</dbReference>
<evidence type="ECO:0000256" key="1">
    <source>
        <dbReference type="ARBA" id="ARBA00001947"/>
    </source>
</evidence>
<keyword evidence="8" id="KW-0256">Endoplasmic reticulum</keyword>
<feature type="transmembrane region" description="Helical" evidence="15">
    <location>
        <begin position="28"/>
        <end position="50"/>
    </location>
</feature>
<proteinExistence type="inferred from homology"/>
<feature type="transmembrane region" description="Helical" evidence="15">
    <location>
        <begin position="493"/>
        <end position="510"/>
    </location>
</feature>
<evidence type="ECO:0000256" key="2">
    <source>
        <dbReference type="ARBA" id="ARBA00004477"/>
    </source>
</evidence>
<dbReference type="Proteomes" id="UP001152799">
    <property type="component" value="Chromosome 4"/>
</dbReference>
<evidence type="ECO:0000256" key="14">
    <source>
        <dbReference type="ARBA" id="ARBA00078796"/>
    </source>
</evidence>
<keyword evidence="10 15" id="KW-1133">Transmembrane helix</keyword>